<feature type="compositionally biased region" description="Basic and acidic residues" evidence="1">
    <location>
        <begin position="9"/>
        <end position="53"/>
    </location>
</feature>
<evidence type="ECO:0000256" key="1">
    <source>
        <dbReference type="SAM" id="MobiDB-lite"/>
    </source>
</evidence>
<reference evidence="2 3" key="1">
    <citation type="journal article" date="2024" name="Ann. Entomol. Soc. Am.">
        <title>Genomic analyses of the southern and eastern yellowjacket wasps (Hymenoptera: Vespidae) reveal evolutionary signatures of social life.</title>
        <authorList>
            <person name="Catto M.A."/>
            <person name="Caine P.B."/>
            <person name="Orr S.E."/>
            <person name="Hunt B.G."/>
            <person name="Goodisman M.A.D."/>
        </authorList>
    </citation>
    <scope>NUCLEOTIDE SEQUENCE [LARGE SCALE GENOMIC DNA]</scope>
    <source>
        <strain evidence="2">232</strain>
        <tissue evidence="2">Head and thorax</tissue>
    </source>
</reference>
<accession>A0ABD2CB61</accession>
<organism evidence="2 3">
    <name type="scientific">Vespula maculifrons</name>
    <name type="common">Eastern yellow jacket</name>
    <name type="synonym">Wasp</name>
    <dbReference type="NCBI Taxonomy" id="7453"/>
    <lineage>
        <taxon>Eukaryota</taxon>
        <taxon>Metazoa</taxon>
        <taxon>Ecdysozoa</taxon>
        <taxon>Arthropoda</taxon>
        <taxon>Hexapoda</taxon>
        <taxon>Insecta</taxon>
        <taxon>Pterygota</taxon>
        <taxon>Neoptera</taxon>
        <taxon>Endopterygota</taxon>
        <taxon>Hymenoptera</taxon>
        <taxon>Apocrita</taxon>
        <taxon>Aculeata</taxon>
        <taxon>Vespoidea</taxon>
        <taxon>Vespidae</taxon>
        <taxon>Vespinae</taxon>
        <taxon>Vespula</taxon>
    </lineage>
</organism>
<keyword evidence="3" id="KW-1185">Reference proteome</keyword>
<evidence type="ECO:0000313" key="2">
    <source>
        <dbReference type="EMBL" id="KAL2742277.1"/>
    </source>
</evidence>
<evidence type="ECO:0000313" key="3">
    <source>
        <dbReference type="Proteomes" id="UP001607303"/>
    </source>
</evidence>
<name>A0ABD2CB61_VESMC</name>
<feature type="region of interest" description="Disordered" evidence="1">
    <location>
        <begin position="1"/>
        <end position="100"/>
    </location>
</feature>
<dbReference type="AlphaFoldDB" id="A0ABD2CB61"/>
<dbReference type="Proteomes" id="UP001607303">
    <property type="component" value="Unassembled WGS sequence"/>
</dbReference>
<sequence length="100" mass="11924">MTVDLLLNIRKDEEKEKKRRRKCEEKKQECAHKCNGTHVREKQMKFGRKDGHGKEKKRKDRPEQNQSTKIQLDYSVLKEGDPHRSPRPRAHPKGPTRQKI</sequence>
<comment type="caution">
    <text evidence="2">The sequence shown here is derived from an EMBL/GenBank/DDBJ whole genome shotgun (WGS) entry which is preliminary data.</text>
</comment>
<dbReference type="EMBL" id="JAYRBN010000058">
    <property type="protein sequence ID" value="KAL2742277.1"/>
    <property type="molecule type" value="Genomic_DNA"/>
</dbReference>
<proteinExistence type="predicted"/>
<feature type="compositionally biased region" description="Basic residues" evidence="1">
    <location>
        <begin position="85"/>
        <end position="100"/>
    </location>
</feature>
<protein>
    <submittedName>
        <fullName evidence="2">Uncharacterized protein</fullName>
    </submittedName>
</protein>
<gene>
    <name evidence="2" type="ORF">V1477_009906</name>
</gene>